<gene>
    <name evidence="3" type="ORF">GCM10011335_34560</name>
</gene>
<organism evidence="3 4">
    <name type="scientific">Aureimonas glaciei</name>
    <dbReference type="NCBI Taxonomy" id="1776957"/>
    <lineage>
        <taxon>Bacteria</taxon>
        <taxon>Pseudomonadati</taxon>
        <taxon>Pseudomonadota</taxon>
        <taxon>Alphaproteobacteria</taxon>
        <taxon>Hyphomicrobiales</taxon>
        <taxon>Aurantimonadaceae</taxon>
        <taxon>Aureimonas</taxon>
    </lineage>
</organism>
<comment type="caution">
    <text evidence="3">The sequence shown here is derived from an EMBL/GenBank/DDBJ whole genome shotgun (WGS) entry which is preliminary data.</text>
</comment>
<keyword evidence="4" id="KW-1185">Reference proteome</keyword>
<sequence>MKKIILAAGLSLMSTVAFAQTTTQGTTGANEAMGTSPNGVDSTTVNGQGTGAGTDANGNIIPMQNGMASDDNMTTGSMTTDGGAADKKDAPLTGANVSSGTAPGGVDSATTTGQGTGSGTSTAQ</sequence>
<evidence type="ECO:0000256" key="1">
    <source>
        <dbReference type="SAM" id="MobiDB-lite"/>
    </source>
</evidence>
<feature type="compositionally biased region" description="Low complexity" evidence="1">
    <location>
        <begin position="108"/>
        <end position="124"/>
    </location>
</feature>
<evidence type="ECO:0000313" key="3">
    <source>
        <dbReference type="EMBL" id="GGD28450.1"/>
    </source>
</evidence>
<feature type="compositionally biased region" description="Polar residues" evidence="1">
    <location>
        <begin position="71"/>
        <end position="80"/>
    </location>
</feature>
<dbReference type="Proteomes" id="UP000613160">
    <property type="component" value="Unassembled WGS sequence"/>
</dbReference>
<dbReference type="EMBL" id="BMJJ01000008">
    <property type="protein sequence ID" value="GGD28450.1"/>
    <property type="molecule type" value="Genomic_DNA"/>
</dbReference>
<reference evidence="3" key="2">
    <citation type="submission" date="2020-09" db="EMBL/GenBank/DDBJ databases">
        <authorList>
            <person name="Sun Q."/>
            <person name="Zhou Y."/>
        </authorList>
    </citation>
    <scope>NUCLEOTIDE SEQUENCE</scope>
    <source>
        <strain evidence="3">CGMCC 1.15493</strain>
    </source>
</reference>
<feature type="chain" id="PRO_5037548491" evidence="2">
    <location>
        <begin position="20"/>
        <end position="124"/>
    </location>
</feature>
<reference evidence="3" key="1">
    <citation type="journal article" date="2014" name="Int. J. Syst. Evol. Microbiol.">
        <title>Complete genome sequence of Corynebacterium casei LMG S-19264T (=DSM 44701T), isolated from a smear-ripened cheese.</title>
        <authorList>
            <consortium name="US DOE Joint Genome Institute (JGI-PGF)"/>
            <person name="Walter F."/>
            <person name="Albersmeier A."/>
            <person name="Kalinowski J."/>
            <person name="Ruckert C."/>
        </authorList>
    </citation>
    <scope>NUCLEOTIDE SEQUENCE</scope>
    <source>
        <strain evidence="3">CGMCC 1.15493</strain>
    </source>
</reference>
<feature type="signal peptide" evidence="2">
    <location>
        <begin position="1"/>
        <end position="19"/>
    </location>
</feature>
<accession>A0A916Y2U8</accession>
<feature type="region of interest" description="Disordered" evidence="1">
    <location>
        <begin position="25"/>
        <end position="124"/>
    </location>
</feature>
<dbReference type="AlphaFoldDB" id="A0A916Y2U8"/>
<evidence type="ECO:0000256" key="2">
    <source>
        <dbReference type="SAM" id="SignalP"/>
    </source>
</evidence>
<keyword evidence="2" id="KW-0732">Signal</keyword>
<dbReference type="RefSeq" id="WP_188853009.1">
    <property type="nucleotide sequence ID" value="NZ_BMJJ01000008.1"/>
</dbReference>
<name>A0A916Y2U8_9HYPH</name>
<protein>
    <submittedName>
        <fullName evidence="3">Uncharacterized protein</fullName>
    </submittedName>
</protein>
<proteinExistence type="predicted"/>
<evidence type="ECO:0000313" key="4">
    <source>
        <dbReference type="Proteomes" id="UP000613160"/>
    </source>
</evidence>
<feature type="compositionally biased region" description="Polar residues" evidence="1">
    <location>
        <begin position="33"/>
        <end position="47"/>
    </location>
</feature>